<feature type="compositionally biased region" description="Polar residues" evidence="1">
    <location>
        <begin position="27"/>
        <end position="38"/>
    </location>
</feature>
<sequence>MLEELTFLSIYRLMLVDISAGSLQRPAQSPVCQNTNLPMISRPRKSASSSGNMKKQQNVRSYNTNNMLAFHRFSNLDKDMPRYGQDQTHQCMVLNPVMTQQINFDEFWQFEEPGNLHRCTQHNSDAKDDDLHS</sequence>
<feature type="region of interest" description="Disordered" evidence="1">
    <location>
        <begin position="27"/>
        <end position="59"/>
    </location>
</feature>
<feature type="compositionally biased region" description="Polar residues" evidence="1">
    <location>
        <begin position="46"/>
        <end position="59"/>
    </location>
</feature>
<evidence type="ECO:0000313" key="3">
    <source>
        <dbReference type="Proteomes" id="UP000325577"/>
    </source>
</evidence>
<dbReference type="EMBL" id="CM018035">
    <property type="protein sequence ID" value="KAA8541843.1"/>
    <property type="molecule type" value="Genomic_DNA"/>
</dbReference>
<keyword evidence="3" id="KW-1185">Reference proteome</keyword>
<name>A0A5J5BFB9_9ASTE</name>
<gene>
    <name evidence="2" type="ORF">F0562_022995</name>
</gene>
<proteinExistence type="predicted"/>
<evidence type="ECO:0000313" key="2">
    <source>
        <dbReference type="EMBL" id="KAA8541843.1"/>
    </source>
</evidence>
<evidence type="ECO:0000256" key="1">
    <source>
        <dbReference type="SAM" id="MobiDB-lite"/>
    </source>
</evidence>
<reference evidence="2 3" key="1">
    <citation type="submission" date="2019-09" db="EMBL/GenBank/DDBJ databases">
        <title>A chromosome-level genome assembly of the Chinese tupelo Nyssa sinensis.</title>
        <authorList>
            <person name="Yang X."/>
            <person name="Kang M."/>
            <person name="Yang Y."/>
            <person name="Xiong H."/>
            <person name="Wang M."/>
            <person name="Zhang Z."/>
            <person name="Wang Z."/>
            <person name="Wu H."/>
            <person name="Ma T."/>
            <person name="Liu J."/>
            <person name="Xi Z."/>
        </authorList>
    </citation>
    <scope>NUCLEOTIDE SEQUENCE [LARGE SCALE GENOMIC DNA]</scope>
    <source>
        <strain evidence="2">J267</strain>
        <tissue evidence="2">Leaf</tissue>
    </source>
</reference>
<dbReference type="AlphaFoldDB" id="A0A5J5BFB9"/>
<dbReference type="Proteomes" id="UP000325577">
    <property type="component" value="Linkage Group LG12"/>
</dbReference>
<accession>A0A5J5BFB9</accession>
<organism evidence="2 3">
    <name type="scientific">Nyssa sinensis</name>
    <dbReference type="NCBI Taxonomy" id="561372"/>
    <lineage>
        <taxon>Eukaryota</taxon>
        <taxon>Viridiplantae</taxon>
        <taxon>Streptophyta</taxon>
        <taxon>Embryophyta</taxon>
        <taxon>Tracheophyta</taxon>
        <taxon>Spermatophyta</taxon>
        <taxon>Magnoliopsida</taxon>
        <taxon>eudicotyledons</taxon>
        <taxon>Gunneridae</taxon>
        <taxon>Pentapetalae</taxon>
        <taxon>asterids</taxon>
        <taxon>Cornales</taxon>
        <taxon>Nyssaceae</taxon>
        <taxon>Nyssa</taxon>
    </lineage>
</organism>
<protein>
    <submittedName>
        <fullName evidence="2">Uncharacterized protein</fullName>
    </submittedName>
</protein>